<dbReference type="PANTHER" id="PTHR33281:SF19">
    <property type="entry name" value="VOLTAGE-DEPENDENT ANION CHANNEL-FORMING PROTEIN YNEE"/>
    <property type="match status" value="1"/>
</dbReference>
<dbReference type="EMBL" id="RCCE01000001">
    <property type="protein sequence ID" value="RLJ60048.1"/>
    <property type="molecule type" value="Genomic_DNA"/>
</dbReference>
<feature type="transmembrane region" description="Helical" evidence="9">
    <location>
        <begin position="47"/>
        <end position="69"/>
    </location>
</feature>
<reference evidence="10 11" key="1">
    <citation type="submission" date="2018-10" db="EMBL/GenBank/DDBJ databases">
        <title>Genomic Encyclopedia of Archaeal and Bacterial Type Strains, Phase II (KMG-II): from individual species to whole genera.</title>
        <authorList>
            <person name="Goeker M."/>
        </authorList>
    </citation>
    <scope>NUCLEOTIDE SEQUENCE [LARGE SCALE GENOMIC DNA]</scope>
    <source>
        <strain evidence="10 11">DSM 29466</strain>
    </source>
</reference>
<gene>
    <name evidence="10" type="ORF">BCF46_0240</name>
</gene>
<evidence type="ECO:0000256" key="7">
    <source>
        <dbReference type="ARBA" id="ARBA00023136"/>
    </source>
</evidence>
<keyword evidence="3" id="KW-1003">Cell membrane</keyword>
<dbReference type="PANTHER" id="PTHR33281">
    <property type="entry name" value="UPF0187 PROTEIN YNEE"/>
    <property type="match status" value="1"/>
</dbReference>
<evidence type="ECO:0000256" key="6">
    <source>
        <dbReference type="ARBA" id="ARBA00023065"/>
    </source>
</evidence>
<dbReference type="InterPro" id="IPR044669">
    <property type="entry name" value="YneE/VCCN1/2-like"/>
</dbReference>
<evidence type="ECO:0000256" key="9">
    <source>
        <dbReference type="SAM" id="Phobius"/>
    </source>
</evidence>
<name>A0A497X4B0_9RHOB</name>
<comment type="similarity">
    <text evidence="8">Belongs to the anion channel-forming bestrophin (TC 1.A.46) family.</text>
</comment>
<keyword evidence="4 9" id="KW-0812">Transmembrane</keyword>
<feature type="transmembrane region" description="Helical" evidence="9">
    <location>
        <begin position="20"/>
        <end position="41"/>
    </location>
</feature>
<evidence type="ECO:0000256" key="1">
    <source>
        <dbReference type="ARBA" id="ARBA00004651"/>
    </source>
</evidence>
<dbReference type="GO" id="GO:0005254">
    <property type="term" value="F:chloride channel activity"/>
    <property type="evidence" value="ECO:0007669"/>
    <property type="project" value="InterPro"/>
</dbReference>
<evidence type="ECO:0000256" key="5">
    <source>
        <dbReference type="ARBA" id="ARBA00022989"/>
    </source>
</evidence>
<proteinExistence type="inferred from homology"/>
<dbReference type="GO" id="GO:0005886">
    <property type="term" value="C:plasma membrane"/>
    <property type="evidence" value="ECO:0007669"/>
    <property type="project" value="UniProtKB-SubCell"/>
</dbReference>
<organism evidence="10 11">
    <name type="scientific">Litoreibacter meonggei</name>
    <dbReference type="NCBI Taxonomy" id="1049199"/>
    <lineage>
        <taxon>Bacteria</taxon>
        <taxon>Pseudomonadati</taxon>
        <taxon>Pseudomonadota</taxon>
        <taxon>Alphaproteobacteria</taxon>
        <taxon>Rhodobacterales</taxon>
        <taxon>Roseobacteraceae</taxon>
        <taxon>Litoreibacter</taxon>
    </lineage>
</organism>
<evidence type="ECO:0000313" key="11">
    <source>
        <dbReference type="Proteomes" id="UP000269157"/>
    </source>
</evidence>
<evidence type="ECO:0000256" key="2">
    <source>
        <dbReference type="ARBA" id="ARBA00022448"/>
    </source>
</evidence>
<comment type="subcellular location">
    <subcellularLocation>
        <location evidence="1">Cell membrane</location>
        <topology evidence="1">Multi-pass membrane protein</topology>
    </subcellularLocation>
</comment>
<feature type="transmembrane region" description="Helical" evidence="9">
    <location>
        <begin position="218"/>
        <end position="248"/>
    </location>
</feature>
<dbReference type="Proteomes" id="UP000269157">
    <property type="component" value="Unassembled WGS sequence"/>
</dbReference>
<keyword evidence="11" id="KW-1185">Reference proteome</keyword>
<evidence type="ECO:0000256" key="4">
    <source>
        <dbReference type="ARBA" id="ARBA00022692"/>
    </source>
</evidence>
<keyword evidence="2" id="KW-0813">Transport</keyword>
<evidence type="ECO:0000313" key="10">
    <source>
        <dbReference type="EMBL" id="RLJ60048.1"/>
    </source>
</evidence>
<protein>
    <submittedName>
        <fullName evidence="10">Putative membrane protein</fullName>
    </submittedName>
</protein>
<dbReference type="AlphaFoldDB" id="A0A497X4B0"/>
<evidence type="ECO:0000256" key="8">
    <source>
        <dbReference type="ARBA" id="ARBA00034708"/>
    </source>
</evidence>
<dbReference type="Pfam" id="PF25539">
    <property type="entry name" value="Bestrophin_2"/>
    <property type="match status" value="1"/>
</dbReference>
<accession>A0A497X4B0</accession>
<evidence type="ECO:0000256" key="3">
    <source>
        <dbReference type="ARBA" id="ARBA00022475"/>
    </source>
</evidence>
<keyword evidence="5 9" id="KW-1133">Transmembrane helix</keyword>
<keyword evidence="7 9" id="KW-0472">Membrane</keyword>
<comment type="caution">
    <text evidence="10">The sequence shown here is derived from an EMBL/GenBank/DDBJ whole genome shotgun (WGS) entry which is preliminary data.</text>
</comment>
<dbReference type="OrthoDB" id="445589at2"/>
<sequence length="301" mass="32891">MIIKEQPSGLTLFVEMQGSIVPQILSKIAGFTVFSSAIMALDTRLVFIPHVSLTAMSVFGIALSLFLGFRNNAAYDRWWEGRKLWGGIIADVRNLAKTCEIFVPDIKDRKDILDVVVAFAHFHRGMLRGVDASKDAANWIGVANAATLAGKSNSTDGALRVISEQIRHLHAQGAINDFGQISIGKIITSLGLHQAGCERIATTPLPFVYSLLVRRTTYLYCLLLPFALLEVAGPLLPFFVAVVAYVFFGLQAVTNELEHPFRMVKNGLPLDAMCRVVEISVSEATDREPPPALSATNHVLS</sequence>
<keyword evidence="6" id="KW-0406">Ion transport</keyword>